<reference evidence="2" key="1">
    <citation type="submission" date="2020-01" db="EMBL/GenBank/DDBJ databases">
        <authorList>
            <consortium name="DOE Joint Genome Institute"/>
            <person name="Haridas S."/>
            <person name="Albert R."/>
            <person name="Binder M."/>
            <person name="Bloem J."/>
            <person name="Labutti K."/>
            <person name="Salamov A."/>
            <person name="Andreopoulos B."/>
            <person name="Baker S.E."/>
            <person name="Barry K."/>
            <person name="Bills G."/>
            <person name="Bluhm B.H."/>
            <person name="Cannon C."/>
            <person name="Castanera R."/>
            <person name="Culley D.E."/>
            <person name="Daum C."/>
            <person name="Ezra D."/>
            <person name="Gonzalez J.B."/>
            <person name="Henrissat B."/>
            <person name="Kuo A."/>
            <person name="Liang C."/>
            <person name="Lipzen A."/>
            <person name="Lutzoni F."/>
            <person name="Magnuson J."/>
            <person name="Mondo S."/>
            <person name="Nolan M."/>
            <person name="Ohm R."/>
            <person name="Pangilinan J."/>
            <person name="Park H.-J."/>
            <person name="Ramirez L."/>
            <person name="Alfaro M."/>
            <person name="Sun H."/>
            <person name="Tritt A."/>
            <person name="Yoshinaga Y."/>
            <person name="Zwiers L.-H."/>
            <person name="Turgeon B.G."/>
            <person name="Goodwin S.B."/>
            <person name="Spatafora J.W."/>
            <person name="Crous P.W."/>
            <person name="Grigoriev I.V."/>
        </authorList>
    </citation>
    <scope>NUCLEOTIDE SEQUENCE</scope>
    <source>
        <strain evidence="2">P77</strain>
    </source>
</reference>
<feature type="compositionally biased region" description="Basic and acidic residues" evidence="1">
    <location>
        <begin position="8"/>
        <end position="23"/>
    </location>
</feature>
<feature type="compositionally biased region" description="Polar residues" evidence="1">
    <location>
        <begin position="533"/>
        <end position="559"/>
    </location>
</feature>
<accession>A0A6A5KVD3</accession>
<feature type="region of interest" description="Disordered" evidence="1">
    <location>
        <begin position="644"/>
        <end position="683"/>
    </location>
</feature>
<gene>
    <name evidence="2" type="ORF">BDW02DRAFT_611327</name>
</gene>
<feature type="region of interest" description="Disordered" evidence="1">
    <location>
        <begin position="1"/>
        <end position="86"/>
    </location>
</feature>
<name>A0A6A5KVD3_9PLEO</name>
<dbReference type="Proteomes" id="UP000800040">
    <property type="component" value="Unassembled WGS sequence"/>
</dbReference>
<feature type="region of interest" description="Disordered" evidence="1">
    <location>
        <begin position="442"/>
        <end position="559"/>
    </location>
</feature>
<feature type="compositionally biased region" description="Low complexity" evidence="1">
    <location>
        <begin position="63"/>
        <end position="81"/>
    </location>
</feature>
<organism evidence="2 3">
    <name type="scientific">Decorospora gaudefroyi</name>
    <dbReference type="NCBI Taxonomy" id="184978"/>
    <lineage>
        <taxon>Eukaryota</taxon>
        <taxon>Fungi</taxon>
        <taxon>Dikarya</taxon>
        <taxon>Ascomycota</taxon>
        <taxon>Pezizomycotina</taxon>
        <taxon>Dothideomycetes</taxon>
        <taxon>Pleosporomycetidae</taxon>
        <taxon>Pleosporales</taxon>
        <taxon>Pleosporineae</taxon>
        <taxon>Pleosporaceae</taxon>
        <taxon>Decorospora</taxon>
    </lineage>
</organism>
<evidence type="ECO:0000313" key="3">
    <source>
        <dbReference type="Proteomes" id="UP000800040"/>
    </source>
</evidence>
<evidence type="ECO:0000256" key="1">
    <source>
        <dbReference type="SAM" id="MobiDB-lite"/>
    </source>
</evidence>
<sequence>MSDELNMDDSKKEKNAKKTDASAENKTFPVSSKLGKHNYSELQYCSDDECPPSRKRPRTKLEPYSSSSAPPASTPPDLTSSQTPPTAESIRYDAMMRNANKRFWSDFRNAREGKSWLKYLWEPFPIGSIDTTECRKAVYAILESKTVFRVVVADGGAVPELNYQHIKSIWPSLPFDKLMSLEMTKIGILYALNFRSYCRREYSNVGNGKQGSSLEFLMRVPKSSSKSQPGTTTASKLSKSTAEVTAMLQEAHQMTSSPPSTREMFFFGQEIPLVHPKLQTLMWVRRRAQAEFPENFGKLKDLSRYPNLSPPQTNGGSWTIFQSVAGNPHAVRLCATFLPHGRSFSILRFIENGSMTPHVAQTGSHLYPSSMSSTFQNNPHFVERIWEPFRSILKENDLTAVEVLLRYVCLVSNYDGLIDPVDDFQGDFIALLRRACEALPTVEATERSDNSAELENDDSNPRTQQDAQESKIPEKFDNLKDIGRSQKTGPDTLADAAESAEKSEKILQMPTDQGKKQGPKQDVATQDEKQQELAAQTETSAGAKQLQTDNPPSTSTSVPKVNKFYAQVKKLKEAGLDPKKKYPLSTNSLHQATKHALTTEQAAHRATKHALSTEVATHETTKQALTTEAAAHEATQQALTTEVAAHEATKHALSKEQASHRRDITQQDRRLESPFSLAHPRSGPARDAEVAAWLAAHYAVSTRLAGVVEEFEVWVEILRGVMERLGVEGE</sequence>
<feature type="compositionally biased region" description="Basic and acidic residues" evidence="1">
    <location>
        <begin position="644"/>
        <end position="672"/>
    </location>
</feature>
<dbReference type="AlphaFoldDB" id="A0A6A5KVD3"/>
<dbReference type="EMBL" id="ML975245">
    <property type="protein sequence ID" value="KAF1839339.1"/>
    <property type="molecule type" value="Genomic_DNA"/>
</dbReference>
<keyword evidence="3" id="KW-1185">Reference proteome</keyword>
<feature type="compositionally biased region" description="Basic and acidic residues" evidence="1">
    <location>
        <begin position="468"/>
        <end position="484"/>
    </location>
</feature>
<protein>
    <submittedName>
        <fullName evidence="2">Uncharacterized protein</fullName>
    </submittedName>
</protein>
<proteinExistence type="predicted"/>
<evidence type="ECO:0000313" key="2">
    <source>
        <dbReference type="EMBL" id="KAF1839339.1"/>
    </source>
</evidence>